<dbReference type="GO" id="GO:0004638">
    <property type="term" value="F:phosphoribosylaminoimidazole carboxylase activity"/>
    <property type="evidence" value="ECO:0007669"/>
    <property type="project" value="InterPro"/>
</dbReference>
<keyword evidence="3" id="KW-0658">Purine biosynthesis</keyword>
<sequence>MSKPFPKVGVIGAGQLARMMVAPATALGVDLLLFAQDANDSGAQVASHVVGDYTNLAQVMNFAQQCDVVTFEHELVPLSIIRGLEAAGVKVYPPSHAFIFSQDKAEMRKKLNKFPAPEFQIISEPSSITKFPVIAKAISGGYDGRGVWKVRTTQELQEILKTCSPLLIEELVEFDCEIAVMVARSPHGQATSWAPVETVQQDGICILTITPAQKISSSVAERAQQMALEIAQEVGVVGVMAVEMFVKGENIYVNELAMRPHNSGHWSIEGAETSQFEQHLRAILDLPLGSPAMNHAYAVMGNILGGEKTDMYRPYLHLMARNPSLHFHQYKKDVRPGRKIGHVTACGNDLLHLLHEVEHARDYMSGVIDE</sequence>
<name>A0A6J6B9H6_9ZZZZ</name>
<accession>A0A6J6B9H6</accession>
<dbReference type="Gene3D" id="3.40.50.20">
    <property type="match status" value="1"/>
</dbReference>
<dbReference type="InterPro" id="IPR013815">
    <property type="entry name" value="ATP_grasp_subdomain_1"/>
</dbReference>
<evidence type="ECO:0000313" key="7">
    <source>
        <dbReference type="EMBL" id="CAB4535043.1"/>
    </source>
</evidence>
<dbReference type="Gene3D" id="3.30.1490.20">
    <property type="entry name" value="ATP-grasp fold, A domain"/>
    <property type="match status" value="1"/>
</dbReference>
<dbReference type="Pfam" id="PF17769">
    <property type="entry name" value="PurK_C"/>
    <property type="match status" value="1"/>
</dbReference>
<comment type="pathway">
    <text evidence="5">Purine metabolism.</text>
</comment>
<dbReference type="InterPro" id="IPR011761">
    <property type="entry name" value="ATP-grasp"/>
</dbReference>
<dbReference type="Pfam" id="PF02222">
    <property type="entry name" value="ATP-grasp"/>
    <property type="match status" value="1"/>
</dbReference>
<reference evidence="7" key="1">
    <citation type="submission" date="2020-05" db="EMBL/GenBank/DDBJ databases">
        <authorList>
            <person name="Chiriac C."/>
            <person name="Salcher M."/>
            <person name="Ghai R."/>
            <person name="Kavagutti S V."/>
        </authorList>
    </citation>
    <scope>NUCLEOTIDE SEQUENCE</scope>
</reference>
<dbReference type="Gene3D" id="3.30.470.20">
    <property type="entry name" value="ATP-grasp fold, B domain"/>
    <property type="match status" value="1"/>
</dbReference>
<dbReference type="PANTHER" id="PTHR11609">
    <property type="entry name" value="PURINE BIOSYNTHESIS PROTEIN 6/7, PUR6/7"/>
    <property type="match status" value="1"/>
</dbReference>
<dbReference type="InterPro" id="IPR016185">
    <property type="entry name" value="PreATP-grasp_dom_sf"/>
</dbReference>
<evidence type="ECO:0000256" key="1">
    <source>
        <dbReference type="ARBA" id="ARBA00022598"/>
    </source>
</evidence>
<gene>
    <name evidence="7" type="ORF">UFOPK1440_00064</name>
</gene>
<dbReference type="Pfam" id="PF22660">
    <property type="entry name" value="RS_preATP-grasp-like"/>
    <property type="match status" value="1"/>
</dbReference>
<keyword evidence="4" id="KW-0067">ATP-binding</keyword>
<evidence type="ECO:0000256" key="4">
    <source>
        <dbReference type="ARBA" id="ARBA00022840"/>
    </source>
</evidence>
<dbReference type="InterPro" id="IPR003135">
    <property type="entry name" value="ATP-grasp_carboxylate-amine"/>
</dbReference>
<dbReference type="GO" id="GO:0046872">
    <property type="term" value="F:metal ion binding"/>
    <property type="evidence" value="ECO:0007669"/>
    <property type="project" value="InterPro"/>
</dbReference>
<dbReference type="NCBIfam" id="NF004680">
    <property type="entry name" value="PRK06019.1-6"/>
    <property type="match status" value="1"/>
</dbReference>
<dbReference type="PANTHER" id="PTHR11609:SF5">
    <property type="entry name" value="PHOSPHORIBOSYLAMINOIMIDAZOLE CARBOXYLASE"/>
    <property type="match status" value="1"/>
</dbReference>
<dbReference type="GO" id="GO:0005829">
    <property type="term" value="C:cytosol"/>
    <property type="evidence" value="ECO:0007669"/>
    <property type="project" value="TreeGrafter"/>
</dbReference>
<proteinExistence type="inferred from homology"/>
<dbReference type="GO" id="GO:0005524">
    <property type="term" value="F:ATP binding"/>
    <property type="evidence" value="ECO:0007669"/>
    <property type="project" value="UniProtKB-KW"/>
</dbReference>
<organism evidence="7">
    <name type="scientific">freshwater metagenome</name>
    <dbReference type="NCBI Taxonomy" id="449393"/>
    <lineage>
        <taxon>unclassified sequences</taxon>
        <taxon>metagenomes</taxon>
        <taxon>ecological metagenomes</taxon>
    </lineage>
</organism>
<dbReference type="HAMAP" id="MF_01928">
    <property type="entry name" value="PurK"/>
    <property type="match status" value="1"/>
</dbReference>
<keyword evidence="2" id="KW-0547">Nucleotide-binding</keyword>
<dbReference type="PROSITE" id="PS50975">
    <property type="entry name" value="ATP_GRASP"/>
    <property type="match status" value="1"/>
</dbReference>
<dbReference type="InterPro" id="IPR011054">
    <property type="entry name" value="Rudment_hybrid_motif"/>
</dbReference>
<dbReference type="AlphaFoldDB" id="A0A6J6B9H6"/>
<feature type="domain" description="ATP-grasp" evidence="6">
    <location>
        <begin position="106"/>
        <end position="284"/>
    </location>
</feature>
<dbReference type="SUPFAM" id="SSF56059">
    <property type="entry name" value="Glutathione synthetase ATP-binding domain-like"/>
    <property type="match status" value="1"/>
</dbReference>
<dbReference type="SUPFAM" id="SSF51246">
    <property type="entry name" value="Rudiment single hybrid motif"/>
    <property type="match status" value="1"/>
</dbReference>
<dbReference type="SUPFAM" id="SSF52440">
    <property type="entry name" value="PreATP-grasp domain"/>
    <property type="match status" value="1"/>
</dbReference>
<dbReference type="InterPro" id="IPR040686">
    <property type="entry name" value="PurK_C"/>
</dbReference>
<dbReference type="FunFam" id="3.30.470.20:FF:000029">
    <property type="entry name" value="N5-carboxyaminoimidazole ribonucleotide synthase"/>
    <property type="match status" value="1"/>
</dbReference>
<dbReference type="NCBIfam" id="TIGR01161">
    <property type="entry name" value="purK"/>
    <property type="match status" value="1"/>
</dbReference>
<dbReference type="InterPro" id="IPR054350">
    <property type="entry name" value="PurT/PurK_preATP-grasp"/>
</dbReference>
<evidence type="ECO:0000256" key="5">
    <source>
        <dbReference type="ARBA" id="ARBA00025704"/>
    </source>
</evidence>
<evidence type="ECO:0000256" key="3">
    <source>
        <dbReference type="ARBA" id="ARBA00022755"/>
    </source>
</evidence>
<dbReference type="InterPro" id="IPR005875">
    <property type="entry name" value="PurK"/>
</dbReference>
<protein>
    <submittedName>
        <fullName evidence="7">Unannotated protein</fullName>
    </submittedName>
</protein>
<evidence type="ECO:0000256" key="2">
    <source>
        <dbReference type="ARBA" id="ARBA00022741"/>
    </source>
</evidence>
<evidence type="ECO:0000259" key="6">
    <source>
        <dbReference type="PROSITE" id="PS50975"/>
    </source>
</evidence>
<dbReference type="NCBIfam" id="NF004679">
    <property type="entry name" value="PRK06019.1-5"/>
    <property type="match status" value="1"/>
</dbReference>
<dbReference type="EMBL" id="CAEZSP010000001">
    <property type="protein sequence ID" value="CAB4535043.1"/>
    <property type="molecule type" value="Genomic_DNA"/>
</dbReference>
<keyword evidence="1" id="KW-0436">Ligase</keyword>
<dbReference type="GO" id="GO:0006189">
    <property type="term" value="P:'de novo' IMP biosynthetic process"/>
    <property type="evidence" value="ECO:0007669"/>
    <property type="project" value="InterPro"/>
</dbReference>
<dbReference type="GO" id="GO:0016874">
    <property type="term" value="F:ligase activity"/>
    <property type="evidence" value="ECO:0007669"/>
    <property type="project" value="UniProtKB-KW"/>
</dbReference>